<dbReference type="GO" id="GO:0071949">
    <property type="term" value="F:FAD binding"/>
    <property type="evidence" value="ECO:0007669"/>
    <property type="project" value="TreeGrafter"/>
</dbReference>
<dbReference type="GO" id="GO:0032922">
    <property type="term" value="P:circadian regulation of gene expression"/>
    <property type="evidence" value="ECO:0007669"/>
    <property type="project" value="TreeGrafter"/>
</dbReference>
<feature type="domain" description="Cryptochrome/DNA photolyase FAD-binding" evidence="7">
    <location>
        <begin position="7"/>
        <end position="129"/>
    </location>
</feature>
<dbReference type="InterPro" id="IPR036134">
    <property type="entry name" value="Crypto/Photolyase_FAD-like_sf"/>
</dbReference>
<protein>
    <recommendedName>
        <fullName evidence="7">Cryptochrome/DNA photolyase FAD-binding domain-containing protein</fullName>
    </recommendedName>
</protein>
<evidence type="ECO:0000256" key="2">
    <source>
        <dbReference type="ARBA" id="ARBA00022630"/>
    </source>
</evidence>
<dbReference type="AlphaFoldDB" id="A0A9D4FUG9"/>
<dbReference type="GO" id="GO:0045892">
    <property type="term" value="P:negative regulation of DNA-templated transcription"/>
    <property type="evidence" value="ECO:0007669"/>
    <property type="project" value="TreeGrafter"/>
</dbReference>
<organism evidence="8 9">
    <name type="scientific">Dreissena polymorpha</name>
    <name type="common">Zebra mussel</name>
    <name type="synonym">Mytilus polymorpha</name>
    <dbReference type="NCBI Taxonomy" id="45954"/>
    <lineage>
        <taxon>Eukaryota</taxon>
        <taxon>Metazoa</taxon>
        <taxon>Spiralia</taxon>
        <taxon>Lophotrochozoa</taxon>
        <taxon>Mollusca</taxon>
        <taxon>Bivalvia</taxon>
        <taxon>Autobranchia</taxon>
        <taxon>Heteroconchia</taxon>
        <taxon>Euheterodonta</taxon>
        <taxon>Imparidentia</taxon>
        <taxon>Neoheterodontei</taxon>
        <taxon>Myida</taxon>
        <taxon>Dreissenoidea</taxon>
        <taxon>Dreissenidae</taxon>
        <taxon>Dreissena</taxon>
    </lineage>
</organism>
<keyword evidence="9" id="KW-1185">Reference proteome</keyword>
<feature type="binding site" evidence="4">
    <location>
        <begin position="79"/>
        <end position="81"/>
    </location>
    <ligand>
        <name>FAD</name>
        <dbReference type="ChEBI" id="CHEBI:57692"/>
    </ligand>
</feature>
<feature type="compositionally biased region" description="Basic and acidic residues" evidence="6">
    <location>
        <begin position="185"/>
        <end position="197"/>
    </location>
</feature>
<feature type="site" description="Electron transfer via tryptophanyl radical" evidence="5">
    <location>
        <position position="12"/>
    </location>
</feature>
<reference evidence="8" key="2">
    <citation type="submission" date="2020-11" db="EMBL/GenBank/DDBJ databases">
        <authorList>
            <person name="McCartney M.A."/>
            <person name="Auch B."/>
            <person name="Kono T."/>
            <person name="Mallez S."/>
            <person name="Becker A."/>
            <person name="Gohl D.M."/>
            <person name="Silverstein K.A.T."/>
            <person name="Koren S."/>
            <person name="Bechman K.B."/>
            <person name="Herman A."/>
            <person name="Abrahante J.E."/>
            <person name="Garbe J."/>
        </authorList>
    </citation>
    <scope>NUCLEOTIDE SEQUENCE</scope>
    <source>
        <strain evidence="8">Duluth1</strain>
        <tissue evidence="8">Whole animal</tissue>
    </source>
</reference>
<dbReference type="PANTHER" id="PTHR11455">
    <property type="entry name" value="CRYPTOCHROME"/>
    <property type="match status" value="1"/>
</dbReference>
<dbReference type="PANTHER" id="PTHR11455:SF30">
    <property type="entry name" value="CRYPTOCHROME-1"/>
    <property type="match status" value="1"/>
</dbReference>
<dbReference type="InterPro" id="IPR005101">
    <property type="entry name" value="Cryptochr/Photolyase_FAD-bd"/>
</dbReference>
<feature type="site" description="Electron transfer via tryptophanyl radical" evidence="5">
    <location>
        <position position="66"/>
    </location>
</feature>
<dbReference type="Pfam" id="PF03441">
    <property type="entry name" value="FAD_binding_7"/>
    <property type="match status" value="1"/>
</dbReference>
<dbReference type="Gene3D" id="1.10.579.10">
    <property type="entry name" value="DNA Cyclobutane Dipyrimidine Photolyase, subunit A, domain 3"/>
    <property type="match status" value="1"/>
</dbReference>
<dbReference type="GO" id="GO:0003677">
    <property type="term" value="F:DNA binding"/>
    <property type="evidence" value="ECO:0007669"/>
    <property type="project" value="TreeGrafter"/>
</dbReference>
<dbReference type="GO" id="GO:0005634">
    <property type="term" value="C:nucleus"/>
    <property type="evidence" value="ECO:0007669"/>
    <property type="project" value="TreeGrafter"/>
</dbReference>
<accession>A0A9D4FUG9</accession>
<evidence type="ECO:0000256" key="6">
    <source>
        <dbReference type="SAM" id="MobiDB-lite"/>
    </source>
</evidence>
<dbReference type="Proteomes" id="UP000828390">
    <property type="component" value="Unassembled WGS sequence"/>
</dbReference>
<feature type="site" description="Electron transfer via tryptophanyl radical" evidence="5">
    <location>
        <position position="89"/>
    </location>
</feature>
<feature type="region of interest" description="Disordered" evidence="6">
    <location>
        <begin position="180"/>
        <end position="216"/>
    </location>
</feature>
<dbReference type="GO" id="GO:0005737">
    <property type="term" value="C:cytoplasm"/>
    <property type="evidence" value="ECO:0007669"/>
    <property type="project" value="TreeGrafter"/>
</dbReference>
<gene>
    <name evidence="8" type="ORF">DPMN_156963</name>
</gene>
<evidence type="ECO:0000256" key="5">
    <source>
        <dbReference type="PIRSR" id="PIRSR602081-2"/>
    </source>
</evidence>
<evidence type="ECO:0000259" key="7">
    <source>
        <dbReference type="Pfam" id="PF03441"/>
    </source>
</evidence>
<dbReference type="EMBL" id="JAIWYP010000007">
    <property type="protein sequence ID" value="KAH3803261.1"/>
    <property type="molecule type" value="Genomic_DNA"/>
</dbReference>
<evidence type="ECO:0000313" key="8">
    <source>
        <dbReference type="EMBL" id="KAH3803261.1"/>
    </source>
</evidence>
<reference evidence="8" key="1">
    <citation type="journal article" date="2019" name="bioRxiv">
        <title>The Genome of the Zebra Mussel, Dreissena polymorpha: A Resource for Invasive Species Research.</title>
        <authorList>
            <person name="McCartney M.A."/>
            <person name="Auch B."/>
            <person name="Kono T."/>
            <person name="Mallez S."/>
            <person name="Zhang Y."/>
            <person name="Obille A."/>
            <person name="Becker A."/>
            <person name="Abrahante J.E."/>
            <person name="Garbe J."/>
            <person name="Badalamenti J.P."/>
            <person name="Herman A."/>
            <person name="Mangelson H."/>
            <person name="Liachko I."/>
            <person name="Sullivan S."/>
            <person name="Sone E.D."/>
            <person name="Koren S."/>
            <person name="Silverstein K.A.T."/>
            <person name="Beckman K.B."/>
            <person name="Gohl D.M."/>
        </authorList>
    </citation>
    <scope>NUCLEOTIDE SEQUENCE</scope>
    <source>
        <strain evidence="8">Duluth1</strain>
        <tissue evidence="8">Whole animal</tissue>
    </source>
</reference>
<evidence type="ECO:0000256" key="3">
    <source>
        <dbReference type="ARBA" id="ARBA00022827"/>
    </source>
</evidence>
<evidence type="ECO:0000256" key="1">
    <source>
        <dbReference type="ARBA" id="ARBA00005862"/>
    </source>
</evidence>
<proteinExistence type="inferred from homology"/>
<sequence>MEGNAICVQVPWDKNPGALANWAEGKTGFPWIDAIMVQLREVGWVHHLGRHAIACFLTRGNLWISWEEGFKVFDELLLDADWSVNAGMWLWLSCSSFFQQFLNCYCPVGFGKQADPTGDFIRHYLPVAAKCIVGKDYPVPMVNHAETSKLCMKRMKQVYQILLKMRAKVQLPKQIAYKATEQEVSEDKPTRDNHQSKADIIPNVEDVFSSGSESDG</sequence>
<comment type="cofactor">
    <cofactor evidence="4">
        <name>FAD</name>
        <dbReference type="ChEBI" id="CHEBI:57692"/>
    </cofactor>
    <text evidence="4">Binds 1 FAD per subunit.</text>
</comment>
<name>A0A9D4FUG9_DREPO</name>
<keyword evidence="3 4" id="KW-0274">FAD</keyword>
<comment type="similarity">
    <text evidence="1">Belongs to the DNA photolyase class-1 family.</text>
</comment>
<dbReference type="InterPro" id="IPR002081">
    <property type="entry name" value="Cryptochrome/DNA_photolyase_1"/>
</dbReference>
<evidence type="ECO:0000256" key="4">
    <source>
        <dbReference type="PIRSR" id="PIRSR602081-1"/>
    </source>
</evidence>
<evidence type="ECO:0000313" key="9">
    <source>
        <dbReference type="Proteomes" id="UP000828390"/>
    </source>
</evidence>
<comment type="caution">
    <text evidence="8">The sequence shown here is derived from an EMBL/GenBank/DDBJ whole genome shotgun (WGS) entry which is preliminary data.</text>
</comment>
<dbReference type="SUPFAM" id="SSF48173">
    <property type="entry name" value="Cryptochrome/photolyase FAD-binding domain"/>
    <property type="match status" value="1"/>
</dbReference>
<keyword evidence="2 4" id="KW-0285">Flavoprotein</keyword>
<dbReference type="GO" id="GO:0043153">
    <property type="term" value="P:entrainment of circadian clock by photoperiod"/>
    <property type="evidence" value="ECO:0007669"/>
    <property type="project" value="TreeGrafter"/>
</dbReference>